<feature type="transmembrane region" description="Helical" evidence="9">
    <location>
        <begin position="553"/>
        <end position="576"/>
    </location>
</feature>
<dbReference type="SUPFAM" id="SSF103473">
    <property type="entry name" value="MFS general substrate transporter"/>
    <property type="match status" value="1"/>
</dbReference>
<feature type="transmembrane region" description="Helical" evidence="9">
    <location>
        <begin position="591"/>
        <end position="618"/>
    </location>
</feature>
<name>A0AAX4P8L0_9CHLO</name>
<feature type="transmembrane region" description="Helical" evidence="9">
    <location>
        <begin position="325"/>
        <end position="348"/>
    </location>
</feature>
<dbReference type="GO" id="GO:0000139">
    <property type="term" value="C:Golgi membrane"/>
    <property type="evidence" value="ECO:0007669"/>
    <property type="project" value="UniProtKB-SubCell"/>
</dbReference>
<feature type="transmembrane region" description="Helical" evidence="9">
    <location>
        <begin position="258"/>
        <end position="282"/>
    </location>
</feature>
<feature type="transmembrane region" description="Helical" evidence="9">
    <location>
        <begin position="427"/>
        <end position="449"/>
    </location>
</feature>
<evidence type="ECO:0000313" key="11">
    <source>
        <dbReference type="Proteomes" id="UP001472866"/>
    </source>
</evidence>
<keyword evidence="11" id="KW-1185">Reference proteome</keyword>
<keyword evidence="7 9" id="KW-1133">Transmembrane helix</keyword>
<dbReference type="InterPro" id="IPR004240">
    <property type="entry name" value="EMP70"/>
</dbReference>
<reference evidence="10 11" key="1">
    <citation type="submission" date="2024-03" db="EMBL/GenBank/DDBJ databases">
        <title>Complete genome sequence of the green alga Chloropicon roscoffensis RCC1871.</title>
        <authorList>
            <person name="Lemieux C."/>
            <person name="Pombert J.-F."/>
            <person name="Otis C."/>
            <person name="Turmel M."/>
        </authorList>
    </citation>
    <scope>NUCLEOTIDE SEQUENCE [LARGE SCALE GENOMIC DNA]</scope>
    <source>
        <strain evidence="10 11">RCC1871</strain>
    </source>
</reference>
<evidence type="ECO:0000256" key="3">
    <source>
        <dbReference type="ARBA" id="ARBA00005227"/>
    </source>
</evidence>
<comment type="subcellular location">
    <subcellularLocation>
        <location evidence="1">Endosome membrane</location>
        <topology evidence="1">Multi-pass membrane protein</topology>
    </subcellularLocation>
    <subcellularLocation>
        <location evidence="2">Golgi apparatus membrane</location>
        <topology evidence="2">Multi-pass membrane protein</topology>
    </subcellularLocation>
</comment>
<feature type="transmembrane region" description="Helical" evidence="9">
    <location>
        <begin position="520"/>
        <end position="541"/>
    </location>
</feature>
<sequence>MAAGTGKGRGEVAAGPRLAFLLVVATSLIFTGASANKSQKYKVHESVPLFANKVGPFNNPSETYQYYSLPFCKPKDGEKYKPESLGEVVDANRLVSSVYNIPFRTDLDYEVICSEELTPKQLKKFRNAVAKDYYFQMFYDGLPIWGFVGKVEKEKDSIHAEFEDLHLVESKYNGPRMEHYFLFTHLHFDILYNDDRVIEVSLSTDPTQVVDITEPEAEGGLTKAEFSFSVKWRPTKIEFEDRMLKYKRYQFLPQHLEIHWFSIINSLITVLLLVAFLATILLKILRKDFARYNTALQDEEEDYEEDETGWKLVHGDVFRFPRNKALFSAFIGAGTQIYVVVLIIFALAMLDVFYPYNRGAFYTAAIFALCLTSIVGGYVSGSLHRQMEGTRWAGTMVLTMLCIVAPFILVFCFNNTVAWAWGSTAAFPFGTIMIIVAIWVFIAFPLMLLGGIIGKNRESSADFDAPCRTNKYEREVPQLPWYRTTLPQMVIAGFLPFSAIYIELYYVFASVWGHKMYTVFSILFIVFLILTLVTGFITIALTYFQLSVEDHRWWWRSVLCGGSTAAFIYSYCFYYFHARSEMDGLLQTSFFFGYMFCVCWVFFVMLGSVGWRASLWFIRKIYRAIKAE</sequence>
<feature type="transmembrane region" description="Helical" evidence="9">
    <location>
        <begin position="360"/>
        <end position="380"/>
    </location>
</feature>
<evidence type="ECO:0000256" key="8">
    <source>
        <dbReference type="ARBA" id="ARBA00023136"/>
    </source>
</evidence>
<dbReference type="PANTHER" id="PTHR10766">
    <property type="entry name" value="TRANSMEMBRANE 9 SUPERFAMILY PROTEIN"/>
    <property type="match status" value="1"/>
</dbReference>
<dbReference type="PANTHER" id="PTHR10766:SF177">
    <property type="entry name" value="TRANSMEMBRANE 9 SUPERFAMILY MEMBER 1"/>
    <property type="match status" value="1"/>
</dbReference>
<dbReference type="Proteomes" id="UP001472866">
    <property type="component" value="Chromosome 05"/>
</dbReference>
<dbReference type="AlphaFoldDB" id="A0AAX4P8L0"/>
<keyword evidence="8 9" id="KW-0472">Membrane</keyword>
<evidence type="ECO:0000256" key="7">
    <source>
        <dbReference type="ARBA" id="ARBA00022989"/>
    </source>
</evidence>
<comment type="similarity">
    <text evidence="3 9">Belongs to the nonaspanin (TM9SF) (TC 9.A.2) family.</text>
</comment>
<evidence type="ECO:0000256" key="2">
    <source>
        <dbReference type="ARBA" id="ARBA00004653"/>
    </source>
</evidence>
<dbReference type="EMBL" id="CP151505">
    <property type="protein sequence ID" value="WZN62191.1"/>
    <property type="molecule type" value="Genomic_DNA"/>
</dbReference>
<keyword evidence="4 9" id="KW-0812">Transmembrane</keyword>
<evidence type="ECO:0000256" key="5">
    <source>
        <dbReference type="ARBA" id="ARBA00022729"/>
    </source>
</evidence>
<protein>
    <recommendedName>
        <fullName evidence="9">Transmembrane 9 superfamily member</fullName>
    </recommendedName>
</protein>
<evidence type="ECO:0000256" key="9">
    <source>
        <dbReference type="RuleBase" id="RU363079"/>
    </source>
</evidence>
<gene>
    <name evidence="10" type="ORF">HKI87_05g37270</name>
</gene>
<feature type="transmembrane region" description="Helical" evidence="9">
    <location>
        <begin position="392"/>
        <end position="421"/>
    </location>
</feature>
<proteinExistence type="inferred from homology"/>
<accession>A0AAX4P8L0</accession>
<dbReference type="InterPro" id="IPR036259">
    <property type="entry name" value="MFS_trans_sf"/>
</dbReference>
<feature type="transmembrane region" description="Helical" evidence="9">
    <location>
        <begin position="489"/>
        <end position="508"/>
    </location>
</feature>
<keyword evidence="5" id="KW-0732">Signal</keyword>
<evidence type="ECO:0000313" key="10">
    <source>
        <dbReference type="EMBL" id="WZN62191.1"/>
    </source>
</evidence>
<evidence type="ECO:0000256" key="6">
    <source>
        <dbReference type="ARBA" id="ARBA00022753"/>
    </source>
</evidence>
<evidence type="ECO:0000256" key="4">
    <source>
        <dbReference type="ARBA" id="ARBA00022692"/>
    </source>
</evidence>
<dbReference type="GO" id="GO:0010008">
    <property type="term" value="C:endosome membrane"/>
    <property type="evidence" value="ECO:0007669"/>
    <property type="project" value="UniProtKB-SubCell"/>
</dbReference>
<dbReference type="GO" id="GO:0072657">
    <property type="term" value="P:protein localization to membrane"/>
    <property type="evidence" value="ECO:0007669"/>
    <property type="project" value="TreeGrafter"/>
</dbReference>
<evidence type="ECO:0000256" key="1">
    <source>
        <dbReference type="ARBA" id="ARBA00004337"/>
    </source>
</evidence>
<organism evidence="10 11">
    <name type="scientific">Chloropicon roscoffensis</name>
    <dbReference type="NCBI Taxonomy" id="1461544"/>
    <lineage>
        <taxon>Eukaryota</taxon>
        <taxon>Viridiplantae</taxon>
        <taxon>Chlorophyta</taxon>
        <taxon>Chloropicophyceae</taxon>
        <taxon>Chloropicales</taxon>
        <taxon>Chloropicaceae</taxon>
        <taxon>Chloropicon</taxon>
    </lineage>
</organism>
<keyword evidence="6" id="KW-0967">Endosome</keyword>
<dbReference type="Pfam" id="PF02990">
    <property type="entry name" value="EMP70"/>
    <property type="match status" value="1"/>
</dbReference>